<sequence>MSKKSKNPLKKYDKAILKYVPKFFEILGWLTILGVLRYISFEKKIITAIIIYVIGLLSFGLYTQVFVFYEIKYSKLSRRKKELSYLIGGVLGLSIFWLLESIMTHLISSP</sequence>
<reference evidence="3" key="1">
    <citation type="submission" date="2009-07" db="EMBL/GenBank/DDBJ databases">
        <title>Complete genome sequence of Zobellia galactanivorans Dsij.</title>
        <authorList>
            <consortium name="Genoscope - CEA"/>
        </authorList>
    </citation>
    <scope>NUCLEOTIDE SEQUENCE [LARGE SCALE GENOMIC DNA]</scope>
    <source>
        <strain evidence="3">DSM 12802 / CCUG 47099 / CIP 106680 / NCIMB 13871 / Dsij</strain>
    </source>
</reference>
<dbReference type="KEGG" id="zga:ZOBELLIA_289"/>
<reference evidence="2 3" key="2">
    <citation type="journal article" date="2012" name="Environ. Microbiol.">
        <title>Characterization of the first alginolytic operons in a marine bacterium: from their emergence in marine Flavobacteriia to their independent transfers to marine Proteobacteria and human gut Bacteroides.</title>
        <authorList>
            <person name="Thomas F."/>
            <person name="Barbeyron T."/>
            <person name="Tonon T."/>
            <person name="Genicot S."/>
            <person name="Czjzek M."/>
            <person name="Michel G."/>
        </authorList>
    </citation>
    <scope>NUCLEOTIDE SEQUENCE [LARGE SCALE GENOMIC DNA]</scope>
    <source>
        <strain evidence="3">DSM 12802 / CCUG 47099 / CIP 106680 / NCIMB 13871 / Dsij</strain>
    </source>
</reference>
<feature type="transmembrane region" description="Helical" evidence="1">
    <location>
        <begin position="20"/>
        <end position="39"/>
    </location>
</feature>
<accession>G0L0E6</accession>
<protein>
    <submittedName>
        <fullName evidence="2">Hypothetical membrane protein</fullName>
    </submittedName>
</protein>
<gene>
    <name evidence="2" type="ordered locus">zobellia_289</name>
</gene>
<feature type="transmembrane region" description="Helical" evidence="1">
    <location>
        <begin position="45"/>
        <end position="71"/>
    </location>
</feature>
<keyword evidence="1" id="KW-0812">Transmembrane</keyword>
<dbReference type="Proteomes" id="UP000008898">
    <property type="component" value="Chromosome"/>
</dbReference>
<dbReference type="RefSeq" id="WP_013991675.1">
    <property type="nucleotide sequence ID" value="NC_015844.1"/>
</dbReference>
<evidence type="ECO:0000313" key="2">
    <source>
        <dbReference type="EMBL" id="CAZ94362.1"/>
    </source>
</evidence>
<evidence type="ECO:0000313" key="3">
    <source>
        <dbReference type="Proteomes" id="UP000008898"/>
    </source>
</evidence>
<feature type="transmembrane region" description="Helical" evidence="1">
    <location>
        <begin position="83"/>
        <end position="107"/>
    </location>
</feature>
<keyword evidence="1" id="KW-1133">Transmembrane helix</keyword>
<dbReference type="HOGENOM" id="CLU_2170117_0_0_10"/>
<keyword evidence="1" id="KW-0472">Membrane</keyword>
<dbReference type="EMBL" id="FP476056">
    <property type="protein sequence ID" value="CAZ94362.1"/>
    <property type="molecule type" value="Genomic_DNA"/>
</dbReference>
<proteinExistence type="predicted"/>
<name>G0L0E6_ZOBGA</name>
<organism evidence="2 3">
    <name type="scientific">Zobellia galactanivorans (strain DSM 12802 / CCUG 47099 / CIP 106680 / NCIMB 13871 / Dsij)</name>
    <dbReference type="NCBI Taxonomy" id="63186"/>
    <lineage>
        <taxon>Bacteria</taxon>
        <taxon>Pseudomonadati</taxon>
        <taxon>Bacteroidota</taxon>
        <taxon>Flavobacteriia</taxon>
        <taxon>Flavobacteriales</taxon>
        <taxon>Flavobacteriaceae</taxon>
        <taxon>Zobellia</taxon>
    </lineage>
</organism>
<dbReference type="AlphaFoldDB" id="G0L0E6"/>
<keyword evidence="3" id="KW-1185">Reference proteome</keyword>
<evidence type="ECO:0000256" key="1">
    <source>
        <dbReference type="SAM" id="Phobius"/>
    </source>
</evidence>